<protein>
    <recommendedName>
        <fullName evidence="2">Glycosyl transferase family 1 domain-containing protein</fullName>
    </recommendedName>
</protein>
<accession>A0A7R9VI38</accession>
<sequence length="120" mass="12893">MVVTEAALRGLPTLVSNAGGLPEAGLGCSVVLPVVPIQIPCSHRTGAPDWAARQYPPQQVDCWQSALEHLLTDAEEYKRCAAASRAAALSWLAAGAHERQKLLDTLCGVEEQQELESQQF</sequence>
<reference evidence="1" key="1">
    <citation type="submission" date="2021-01" db="EMBL/GenBank/DDBJ databases">
        <authorList>
            <person name="Corre E."/>
            <person name="Pelletier E."/>
            <person name="Niang G."/>
            <person name="Scheremetjew M."/>
            <person name="Finn R."/>
            <person name="Kale V."/>
            <person name="Holt S."/>
            <person name="Cochrane G."/>
            <person name="Meng A."/>
            <person name="Brown T."/>
            <person name="Cohen L."/>
        </authorList>
    </citation>
    <scope>NUCLEOTIDE SEQUENCE</scope>
    <source>
        <strain evidence="1">CCMP219</strain>
    </source>
</reference>
<organism evidence="1">
    <name type="scientific">Chlamydomonas euryale</name>
    <dbReference type="NCBI Taxonomy" id="1486919"/>
    <lineage>
        <taxon>Eukaryota</taxon>
        <taxon>Viridiplantae</taxon>
        <taxon>Chlorophyta</taxon>
        <taxon>core chlorophytes</taxon>
        <taxon>Chlorophyceae</taxon>
        <taxon>CS clade</taxon>
        <taxon>Chlamydomonadales</taxon>
        <taxon>Chlamydomonadaceae</taxon>
        <taxon>Chlamydomonas</taxon>
    </lineage>
</organism>
<proteinExistence type="predicted"/>
<dbReference type="Gene3D" id="3.40.50.2000">
    <property type="entry name" value="Glycogen Phosphorylase B"/>
    <property type="match status" value="1"/>
</dbReference>
<dbReference type="SUPFAM" id="SSF53756">
    <property type="entry name" value="UDP-Glycosyltransferase/glycogen phosphorylase"/>
    <property type="match status" value="1"/>
</dbReference>
<dbReference type="EMBL" id="HBEC01028877">
    <property type="protein sequence ID" value="CAD8296079.1"/>
    <property type="molecule type" value="Transcribed_RNA"/>
</dbReference>
<name>A0A7R9VI38_9CHLO</name>
<dbReference type="AlphaFoldDB" id="A0A7R9VI38"/>
<gene>
    <name evidence="1" type="ORF">CEUR00632_LOCUS13333</name>
</gene>
<evidence type="ECO:0000313" key="1">
    <source>
        <dbReference type="EMBL" id="CAD8296079.1"/>
    </source>
</evidence>
<evidence type="ECO:0008006" key="2">
    <source>
        <dbReference type="Google" id="ProtNLM"/>
    </source>
</evidence>